<evidence type="ECO:0000313" key="1">
    <source>
        <dbReference type="EMBL" id="MBX71281.1"/>
    </source>
</evidence>
<dbReference type="EMBL" id="GGEC01090797">
    <property type="protein sequence ID" value="MBX71281.1"/>
    <property type="molecule type" value="Transcribed_RNA"/>
</dbReference>
<sequence length="104" mass="12707">MFEWIESIIDASGLAENDPIDFLLQLQTVCFTLDYRKVDTKKNWFLNEFRMLHWWKVQKKISSLQRVDGLRHNQKDRIEFPALMPIPYHFPFCIHEHLQRSIRF</sequence>
<accession>A0A2P2QWK6</accession>
<reference evidence="1" key="1">
    <citation type="submission" date="2018-02" db="EMBL/GenBank/DDBJ databases">
        <title>Rhizophora mucronata_Transcriptome.</title>
        <authorList>
            <person name="Meera S.P."/>
            <person name="Sreeshan A."/>
            <person name="Augustine A."/>
        </authorList>
    </citation>
    <scope>NUCLEOTIDE SEQUENCE</scope>
    <source>
        <tissue evidence="1">Leaf</tissue>
    </source>
</reference>
<proteinExistence type="predicted"/>
<dbReference type="AlphaFoldDB" id="A0A2P2QWK6"/>
<protein>
    <submittedName>
        <fullName evidence="1">Uncharacterized protein</fullName>
    </submittedName>
</protein>
<name>A0A2P2QWK6_RHIMU</name>
<organism evidence="1">
    <name type="scientific">Rhizophora mucronata</name>
    <name type="common">Asiatic mangrove</name>
    <dbReference type="NCBI Taxonomy" id="61149"/>
    <lineage>
        <taxon>Eukaryota</taxon>
        <taxon>Viridiplantae</taxon>
        <taxon>Streptophyta</taxon>
        <taxon>Embryophyta</taxon>
        <taxon>Tracheophyta</taxon>
        <taxon>Spermatophyta</taxon>
        <taxon>Magnoliopsida</taxon>
        <taxon>eudicotyledons</taxon>
        <taxon>Gunneridae</taxon>
        <taxon>Pentapetalae</taxon>
        <taxon>rosids</taxon>
        <taxon>fabids</taxon>
        <taxon>Malpighiales</taxon>
        <taxon>Rhizophoraceae</taxon>
        <taxon>Rhizophora</taxon>
    </lineage>
</organism>